<accession>I0EKS3</accession>
<dbReference type="KEGG" id="hce:HCW_01255"/>
<reference evidence="3" key="1">
    <citation type="submission" date="2012-04" db="EMBL/GenBank/DDBJ databases">
        <title>Complete genome sequence of Helicobacter cetorum strain MIT 00-7128.</title>
        <authorList>
            <person name="Kersulyte D."/>
            <person name="Berg D.E."/>
        </authorList>
    </citation>
    <scope>NUCLEOTIDE SEQUENCE [LARGE SCALE GENOMIC DNA]</scope>
    <source>
        <strain evidence="3">MIT 00-7128</strain>
    </source>
</reference>
<sequence>MLEKNRTGFLMEKIVSQFLEQFCRENPHFSYIEQATQKILKKIFLMIFL</sequence>
<name>I0EKS3_HELC0</name>
<protein>
    <submittedName>
        <fullName evidence="2">Type II site-specific deoxyribonuclease</fullName>
    </submittedName>
</protein>
<dbReference type="HOGENOM" id="CLU_3136366_0_0_7"/>
<organism evidence="2 3">
    <name type="scientific">Helicobacter cetorum (strain ATCC BAA-429 / MIT 00-7128)</name>
    <dbReference type="NCBI Taxonomy" id="182217"/>
    <lineage>
        <taxon>Bacteria</taxon>
        <taxon>Pseudomonadati</taxon>
        <taxon>Campylobacterota</taxon>
        <taxon>Epsilonproteobacteria</taxon>
        <taxon>Campylobacterales</taxon>
        <taxon>Helicobacteraceae</taxon>
        <taxon>Helicobacter</taxon>
    </lineage>
</organism>
<dbReference type="AlphaFoldDB" id="I0EKS3"/>
<dbReference type="EMBL" id="CP003479">
    <property type="protein sequence ID" value="AFI03542.1"/>
    <property type="molecule type" value="Genomic_DNA"/>
</dbReference>
<dbReference type="PATRIC" id="fig|182217.3.peg.260"/>
<evidence type="ECO:0000313" key="3">
    <source>
        <dbReference type="Proteomes" id="UP000005010"/>
    </source>
</evidence>
<gene>
    <name evidence="2" type="ordered locus">HCW_01255</name>
</gene>
<dbReference type="Proteomes" id="UP000005010">
    <property type="component" value="Chromosome"/>
</dbReference>
<dbReference type="Pfam" id="PF04556">
    <property type="entry name" value="DpnII"/>
    <property type="match status" value="1"/>
</dbReference>
<proteinExistence type="predicted"/>
<keyword evidence="3" id="KW-1185">Reference proteome</keyword>
<feature type="domain" description="Restriction endonuclease type II DpnII-like" evidence="1">
    <location>
        <begin position="4"/>
        <end position="44"/>
    </location>
</feature>
<evidence type="ECO:0000313" key="2">
    <source>
        <dbReference type="EMBL" id="AFI03542.1"/>
    </source>
</evidence>
<dbReference type="InterPro" id="IPR007637">
    <property type="entry name" value="Restrct_endonuc_II_DpnII-like"/>
</dbReference>
<dbReference type="REBASE" id="47637">
    <property type="entry name" value="Hce7128ORF1270P"/>
</dbReference>
<evidence type="ECO:0000259" key="1">
    <source>
        <dbReference type="Pfam" id="PF04556"/>
    </source>
</evidence>